<evidence type="ECO:0000256" key="9">
    <source>
        <dbReference type="ARBA" id="ARBA00022982"/>
    </source>
</evidence>
<keyword evidence="9" id="KW-0249">Electron transport</keyword>
<evidence type="ECO:0000256" key="3">
    <source>
        <dbReference type="ARBA" id="ARBA00013773"/>
    </source>
</evidence>
<dbReference type="GO" id="GO:0009061">
    <property type="term" value="P:anaerobic respiration"/>
    <property type="evidence" value="ECO:0007669"/>
    <property type="project" value="InterPro"/>
</dbReference>
<keyword evidence="4" id="KW-0813">Transport</keyword>
<evidence type="ECO:0000256" key="11">
    <source>
        <dbReference type="ARBA" id="ARBA00031832"/>
    </source>
</evidence>
<sequence length="173" mass="19438">MKTKLLMITLLCGSIAGCLNTGKKPSVEVQSKQEIHNSMQHLMQTFADTPIMDEGIASLRGIHSLRKDSAAPTEKKWVTAGDFDASFDSQPPLVPHKSEHMRVTMDSNRCLDCHSNANYKEEESAKMPASHFKTRSGKRLKTVSPRRYFCQQCHVSQIDAKPLIENTYVNTDE</sequence>
<evidence type="ECO:0000256" key="1">
    <source>
        <dbReference type="ARBA" id="ARBA00004418"/>
    </source>
</evidence>
<evidence type="ECO:0000313" key="12">
    <source>
        <dbReference type="EMBL" id="SFV88468.1"/>
    </source>
</evidence>
<name>A0A1W1E3M3_9ZZZZ</name>
<dbReference type="InterPro" id="IPR036280">
    <property type="entry name" value="Multihaem_cyt_sf"/>
</dbReference>
<comment type="subcellular location">
    <subcellularLocation>
        <location evidence="1">Periplasm</location>
    </subcellularLocation>
</comment>
<dbReference type="PANTHER" id="PTHR38604:SF1">
    <property type="entry name" value="PERIPLASMIC NITRATE REDUCTASE, ELECTRON TRANSFER SUBUNIT"/>
    <property type="match status" value="1"/>
</dbReference>
<dbReference type="PROSITE" id="PS51257">
    <property type="entry name" value="PROKAR_LIPOPROTEIN"/>
    <property type="match status" value="1"/>
</dbReference>
<dbReference type="InterPro" id="IPR005591">
    <property type="entry name" value="NapB"/>
</dbReference>
<evidence type="ECO:0000256" key="4">
    <source>
        <dbReference type="ARBA" id="ARBA00022448"/>
    </source>
</evidence>
<evidence type="ECO:0000256" key="5">
    <source>
        <dbReference type="ARBA" id="ARBA00022617"/>
    </source>
</evidence>
<protein>
    <recommendedName>
        <fullName evidence="3">Periplasmic nitrate reductase, electron transfer subunit</fullName>
    </recommendedName>
    <alternativeName>
        <fullName evidence="11">Diheme cytochrome c NapB</fullName>
    </alternativeName>
</protein>
<organism evidence="12">
    <name type="scientific">hydrothermal vent metagenome</name>
    <dbReference type="NCBI Taxonomy" id="652676"/>
    <lineage>
        <taxon>unclassified sequences</taxon>
        <taxon>metagenomes</taxon>
        <taxon>ecological metagenomes</taxon>
    </lineage>
</organism>
<dbReference type="SUPFAM" id="SSF48695">
    <property type="entry name" value="Multiheme cytochromes"/>
    <property type="match status" value="1"/>
</dbReference>
<comment type="similarity">
    <text evidence="2">Belongs to the NapB family.</text>
</comment>
<accession>A0A1W1E3M3</accession>
<dbReference type="Gene3D" id="1.10.1130.10">
    <property type="entry name" value="Flavocytochrome C3, Chain A"/>
    <property type="match status" value="1"/>
</dbReference>
<evidence type="ECO:0000256" key="10">
    <source>
        <dbReference type="ARBA" id="ARBA00023004"/>
    </source>
</evidence>
<gene>
    <name evidence="12" type="ORF">MNB_SUP05-SYMBIONT-7-418</name>
</gene>
<evidence type="ECO:0000256" key="7">
    <source>
        <dbReference type="ARBA" id="ARBA00022729"/>
    </source>
</evidence>
<evidence type="ECO:0000256" key="8">
    <source>
        <dbReference type="ARBA" id="ARBA00022764"/>
    </source>
</evidence>
<dbReference type="EMBL" id="FPIA01000052">
    <property type="protein sequence ID" value="SFV88468.1"/>
    <property type="molecule type" value="Genomic_DNA"/>
</dbReference>
<dbReference type="PANTHER" id="PTHR38604">
    <property type="entry name" value="PERIPLASMIC NITRATE REDUCTASE, ELECTRON TRANSFER SUBUNIT"/>
    <property type="match status" value="1"/>
</dbReference>
<keyword evidence="7" id="KW-0732">Signal</keyword>
<keyword evidence="6" id="KW-0479">Metal-binding</keyword>
<reference evidence="12" key="1">
    <citation type="submission" date="2016-10" db="EMBL/GenBank/DDBJ databases">
        <authorList>
            <person name="de Groot N.N."/>
        </authorList>
    </citation>
    <scope>NUCLEOTIDE SEQUENCE</scope>
</reference>
<dbReference type="Pfam" id="PF03892">
    <property type="entry name" value="NapB"/>
    <property type="match status" value="1"/>
</dbReference>
<evidence type="ECO:0000256" key="2">
    <source>
        <dbReference type="ARBA" id="ARBA00007368"/>
    </source>
</evidence>
<keyword evidence="10" id="KW-0408">Iron</keyword>
<dbReference type="AlphaFoldDB" id="A0A1W1E3M3"/>
<proteinExistence type="inferred from homology"/>
<evidence type="ECO:0000256" key="6">
    <source>
        <dbReference type="ARBA" id="ARBA00022723"/>
    </source>
</evidence>
<keyword evidence="5" id="KW-0349">Heme</keyword>
<keyword evidence="8" id="KW-0574">Periplasm</keyword>
<dbReference type="GO" id="GO:0042597">
    <property type="term" value="C:periplasmic space"/>
    <property type="evidence" value="ECO:0007669"/>
    <property type="project" value="UniProtKB-SubCell"/>
</dbReference>
<dbReference type="GO" id="GO:0046872">
    <property type="term" value="F:metal ion binding"/>
    <property type="evidence" value="ECO:0007669"/>
    <property type="project" value="UniProtKB-KW"/>
</dbReference>